<dbReference type="RefSeq" id="WP_344081716.1">
    <property type="nucleotide sequence ID" value="NZ_BAAACA010000066.1"/>
</dbReference>
<protein>
    <recommendedName>
        <fullName evidence="3">Deoxyribonuclease NucA/NucB domain-containing protein</fullName>
    </recommendedName>
</protein>
<gene>
    <name evidence="4" type="ORF">GCM10010394_70560</name>
</gene>
<evidence type="ECO:0000313" key="5">
    <source>
        <dbReference type="Proteomes" id="UP001500668"/>
    </source>
</evidence>
<evidence type="ECO:0000313" key="4">
    <source>
        <dbReference type="EMBL" id="GAA0629083.1"/>
    </source>
</evidence>
<feature type="domain" description="Deoxyribonuclease NucA/NucB" evidence="3">
    <location>
        <begin position="366"/>
        <end position="450"/>
    </location>
</feature>
<sequence length="461" mass="49359">MKQLLRNVRARSIALAASALIWPLVTPAVAHAASPDQRVDTYVLPYGAHAPSLAELKSGQGLATLRALANAGDIQARLAKETVGPAASFAPRAQRESGYPAPVERHGVAGAASLADPPRTMTATECVAGLGTTNKFFVKSRYAVCSGASFHQTWLQNEKPTGESQFNVVVIATVPSASREVQVTYHFTDMASTGRTGITTTGIETSATIAKSWPSSVQYSWGGTQLPVTKLWVALRSNGTFSQTIDASAGQGNGSVDLISAIYQPSFKIKPPMAWKLGGAKGGEPFWLALRWDKAPYLPNSNTGAASLAYQTPLVYSAADGAPERGVARHIEKVFTNPGSTVPPSATKKVPGQTPGDPLSRLYNDTKRREANYNKSRYNCLKYFGDDYAKNGDECDEYPFQSTYQGAAAGDYDPHQLPNNFSVMPVPGPENGAAGNLLLDFYNKNRVVDGPDDGFWVQITH</sequence>
<proteinExistence type="predicted"/>
<comment type="caution">
    <text evidence="4">The sequence shown here is derived from an EMBL/GenBank/DDBJ whole genome shotgun (WGS) entry which is preliminary data.</text>
</comment>
<dbReference type="InterPro" id="IPR029476">
    <property type="entry name" value="DNase_NucA_NucB"/>
</dbReference>
<feature type="signal peptide" evidence="2">
    <location>
        <begin position="1"/>
        <end position="32"/>
    </location>
</feature>
<dbReference type="Pfam" id="PF14040">
    <property type="entry name" value="DNase_NucA_NucB"/>
    <property type="match status" value="1"/>
</dbReference>
<evidence type="ECO:0000256" key="2">
    <source>
        <dbReference type="SAM" id="SignalP"/>
    </source>
</evidence>
<keyword evidence="2" id="KW-0732">Signal</keyword>
<organism evidence="4 5">
    <name type="scientific">Streptomyces crystallinus</name>
    <dbReference type="NCBI Taxonomy" id="68191"/>
    <lineage>
        <taxon>Bacteria</taxon>
        <taxon>Bacillati</taxon>
        <taxon>Actinomycetota</taxon>
        <taxon>Actinomycetes</taxon>
        <taxon>Kitasatosporales</taxon>
        <taxon>Streptomycetaceae</taxon>
        <taxon>Streptomyces</taxon>
    </lineage>
</organism>
<name>A0ABP3S8M7_9ACTN</name>
<reference evidence="5" key="1">
    <citation type="journal article" date="2019" name="Int. J. Syst. Evol. Microbiol.">
        <title>The Global Catalogue of Microorganisms (GCM) 10K type strain sequencing project: providing services to taxonomists for standard genome sequencing and annotation.</title>
        <authorList>
            <consortium name="The Broad Institute Genomics Platform"/>
            <consortium name="The Broad Institute Genome Sequencing Center for Infectious Disease"/>
            <person name="Wu L."/>
            <person name="Ma J."/>
        </authorList>
    </citation>
    <scope>NUCLEOTIDE SEQUENCE [LARGE SCALE GENOMIC DNA]</scope>
    <source>
        <strain evidence="5">JCM 5067</strain>
    </source>
</reference>
<dbReference type="EMBL" id="BAAACA010000066">
    <property type="protein sequence ID" value="GAA0629083.1"/>
    <property type="molecule type" value="Genomic_DNA"/>
</dbReference>
<keyword evidence="5" id="KW-1185">Reference proteome</keyword>
<feature type="region of interest" description="Disordered" evidence="1">
    <location>
        <begin position="336"/>
        <end position="361"/>
    </location>
</feature>
<evidence type="ECO:0000256" key="1">
    <source>
        <dbReference type="SAM" id="MobiDB-lite"/>
    </source>
</evidence>
<accession>A0ABP3S8M7</accession>
<dbReference type="Proteomes" id="UP001500668">
    <property type="component" value="Unassembled WGS sequence"/>
</dbReference>
<feature type="chain" id="PRO_5046693462" description="Deoxyribonuclease NucA/NucB domain-containing protein" evidence="2">
    <location>
        <begin position="33"/>
        <end position="461"/>
    </location>
</feature>
<evidence type="ECO:0000259" key="3">
    <source>
        <dbReference type="Pfam" id="PF14040"/>
    </source>
</evidence>